<reference evidence="1 2" key="2">
    <citation type="submission" date="2024-01" db="EMBL/GenBank/DDBJ databases">
        <title>Comparative genomics of Cryptococcus and Kwoniella reveals pathogenesis evolution and contrasting modes of karyotype evolution via chromosome fusion or intercentromeric recombination.</title>
        <authorList>
            <person name="Coelho M.A."/>
            <person name="David-Palma M."/>
            <person name="Shea T."/>
            <person name="Bowers K."/>
            <person name="Mcginley-Smith S."/>
            <person name="Mohammad A.W."/>
            <person name="Gnirke A."/>
            <person name="Yurkov A.M."/>
            <person name="Nowrousian M."/>
            <person name="Sun S."/>
            <person name="Cuomo C.A."/>
            <person name="Heitman J."/>
        </authorList>
    </citation>
    <scope>NUCLEOTIDE SEQUENCE [LARGE SCALE GENOMIC DNA]</scope>
    <source>
        <strain evidence="1 2">IND107</strain>
    </source>
</reference>
<gene>
    <name evidence="1" type="ORF">I308_106699</name>
</gene>
<protein>
    <submittedName>
        <fullName evidence="1">Uncharacterized protein</fullName>
    </submittedName>
</protein>
<sequence length="121" mass="13606">MGKAEHSHVVVGHPNINIQIPSPFNSEACFTGRGAEGYGEQAVENVFVKRSNQWKKILVQPYERFIGHLPEGLLEDALTMRSSGCMCIGRRRRSSHWRELSTDFSPAAVFISHFYDDDAPS</sequence>
<dbReference type="EMBL" id="ATAM02000014">
    <property type="protein sequence ID" value="KAL0240447.1"/>
    <property type="molecule type" value="Genomic_DNA"/>
</dbReference>
<dbReference type="RefSeq" id="XP_066610946.1">
    <property type="nucleotide sequence ID" value="XM_066761121.1"/>
</dbReference>
<evidence type="ECO:0000313" key="1">
    <source>
        <dbReference type="EMBL" id="KAL0240447.1"/>
    </source>
</evidence>
<proteinExistence type="predicted"/>
<accession>A0ABR3BIF9</accession>
<comment type="caution">
    <text evidence="1">The sequence shown here is derived from an EMBL/GenBank/DDBJ whole genome shotgun (WGS) entry which is preliminary data.</text>
</comment>
<keyword evidence="2" id="KW-1185">Reference proteome</keyword>
<name>A0ABR3BIF9_9TREE</name>
<evidence type="ECO:0000313" key="2">
    <source>
        <dbReference type="Proteomes" id="UP000054399"/>
    </source>
</evidence>
<organism evidence="1 2">
    <name type="scientific">Cryptococcus tetragattii IND107</name>
    <dbReference type="NCBI Taxonomy" id="1296105"/>
    <lineage>
        <taxon>Eukaryota</taxon>
        <taxon>Fungi</taxon>
        <taxon>Dikarya</taxon>
        <taxon>Basidiomycota</taxon>
        <taxon>Agaricomycotina</taxon>
        <taxon>Tremellomycetes</taxon>
        <taxon>Tremellales</taxon>
        <taxon>Cryptococcaceae</taxon>
        <taxon>Cryptococcus</taxon>
        <taxon>Cryptococcus gattii species complex</taxon>
    </lineage>
</organism>
<reference evidence="2" key="1">
    <citation type="submission" date="2015-01" db="EMBL/GenBank/DDBJ databases">
        <title>The Genome Sequence of Cryptococcus gattii MMRL2647.</title>
        <authorList>
            <consortium name="The Broad Institute Genomics Platform"/>
            <person name="Cuomo C."/>
            <person name="Litvintseva A."/>
            <person name="Chen Y."/>
            <person name="Heitman J."/>
            <person name="Sun S."/>
            <person name="Springer D."/>
            <person name="Dromer F."/>
            <person name="Young S."/>
            <person name="Zeng Q."/>
            <person name="Gargeya S."/>
            <person name="Abouelleil A."/>
            <person name="Alvarado L."/>
            <person name="Chapman S.B."/>
            <person name="Gainer-Dewar J."/>
            <person name="Goldberg J."/>
            <person name="Griggs A."/>
            <person name="Gujja S."/>
            <person name="Hansen M."/>
            <person name="Howarth C."/>
            <person name="Imamovic A."/>
            <person name="Larimer J."/>
            <person name="Murphy C."/>
            <person name="Naylor J."/>
            <person name="Pearson M."/>
            <person name="Priest M."/>
            <person name="Roberts A."/>
            <person name="Saif S."/>
            <person name="Shea T."/>
            <person name="Sykes S."/>
            <person name="Wortman J."/>
            <person name="Nusbaum C."/>
            <person name="Birren B."/>
        </authorList>
    </citation>
    <scope>NUCLEOTIDE SEQUENCE [LARGE SCALE GENOMIC DNA]</scope>
    <source>
        <strain evidence="2">IND107</strain>
    </source>
</reference>
<dbReference type="Proteomes" id="UP000054399">
    <property type="component" value="Unassembled WGS sequence"/>
</dbReference>
<dbReference type="GeneID" id="91993554"/>